<dbReference type="AlphaFoldDB" id="A0A370TDH2"/>
<dbReference type="OrthoDB" id="5397087at2759"/>
<keyword evidence="3" id="KW-1185">Reference proteome</keyword>
<feature type="compositionally biased region" description="Polar residues" evidence="1">
    <location>
        <begin position="176"/>
        <end position="213"/>
    </location>
</feature>
<dbReference type="Proteomes" id="UP000254866">
    <property type="component" value="Unassembled WGS sequence"/>
</dbReference>
<name>A0A370TDH2_9HELO</name>
<reference evidence="2 3" key="1">
    <citation type="journal article" date="2018" name="IMA Fungus">
        <title>IMA Genome-F 9: Draft genome sequence of Annulohypoxylon stygium, Aspergillus mulundensis, Berkeleyomyces basicola (syn. Thielaviopsis basicola), Ceratocystis smalleyi, two Cercospora beticola strains, Coleophoma cylindrospora, Fusarium fracticaudum, Phialophora cf. hyalina, and Morchella septimelata.</title>
        <authorList>
            <person name="Wingfield B.D."/>
            <person name="Bills G.F."/>
            <person name="Dong Y."/>
            <person name="Huang W."/>
            <person name="Nel W.J."/>
            <person name="Swalarsk-Parry B.S."/>
            <person name="Vaghefi N."/>
            <person name="Wilken P.M."/>
            <person name="An Z."/>
            <person name="de Beer Z.W."/>
            <person name="De Vos L."/>
            <person name="Chen L."/>
            <person name="Duong T.A."/>
            <person name="Gao Y."/>
            <person name="Hammerbacher A."/>
            <person name="Kikkert J.R."/>
            <person name="Li Y."/>
            <person name="Li H."/>
            <person name="Li K."/>
            <person name="Li Q."/>
            <person name="Liu X."/>
            <person name="Ma X."/>
            <person name="Naidoo K."/>
            <person name="Pethybridge S.J."/>
            <person name="Sun J."/>
            <person name="Steenkamp E.T."/>
            <person name="van der Nest M.A."/>
            <person name="van Wyk S."/>
            <person name="Wingfield M.J."/>
            <person name="Xiong C."/>
            <person name="Yue Q."/>
            <person name="Zhang X."/>
        </authorList>
    </citation>
    <scope>NUCLEOTIDE SEQUENCE [LARGE SCALE GENOMIC DNA]</scope>
    <source>
        <strain evidence="2 3">BP 5553</strain>
    </source>
</reference>
<comment type="caution">
    <text evidence="2">The sequence shown here is derived from an EMBL/GenBank/DDBJ whole genome shotgun (WGS) entry which is preliminary data.</text>
</comment>
<dbReference type="GeneID" id="43601825"/>
<feature type="compositionally biased region" description="Low complexity" evidence="1">
    <location>
        <begin position="160"/>
        <end position="175"/>
    </location>
</feature>
<feature type="region of interest" description="Disordered" evidence="1">
    <location>
        <begin position="1"/>
        <end position="29"/>
    </location>
</feature>
<proteinExistence type="predicted"/>
<evidence type="ECO:0000313" key="2">
    <source>
        <dbReference type="EMBL" id="RDL32520.1"/>
    </source>
</evidence>
<feature type="region of interest" description="Disordered" evidence="1">
    <location>
        <begin position="142"/>
        <end position="236"/>
    </location>
</feature>
<dbReference type="STRING" id="2656787.A0A370TDH2"/>
<feature type="compositionally biased region" description="Polar residues" evidence="1">
    <location>
        <begin position="224"/>
        <end position="236"/>
    </location>
</feature>
<accession>A0A370TDH2</accession>
<sequence>MPPAKATKTERTHEENQERAYIAASRRGDRSIEARIESARRASEIHKRRTGRSLKVTEQDVINEEMYEEEDDGLPARYRRLTAHLQTSSLDFNKKLSAYLTNHVAMRSAAEQAIHSSYAQQHPGVPQQHTYNPTFQPPIVAHQYQQQQQQMRHPSQSPSNYRQTPYPTPRPQQNTLSGQYSQHQPASISSTEGLPTLSKSSPVTSESHNQPMPLQSVPARAPSQVESPIPFSSSTTRLKTYPSFPTGSFATLLPKTQVSTPPDDICIYGQCNLSPVNTAQPPESEKLFSTLDFNDPLTSMMMGGSDSSGTYYNFYTPLPNNTEIGKHQSYPSWVGFTSPIAPSDYGLMTQSLEDFGQNYTVFDGAFKGQALGCTPGATAENWNNLVDWGACNPSPF</sequence>
<evidence type="ECO:0000313" key="3">
    <source>
        <dbReference type="Proteomes" id="UP000254866"/>
    </source>
</evidence>
<evidence type="ECO:0000256" key="1">
    <source>
        <dbReference type="SAM" id="MobiDB-lite"/>
    </source>
</evidence>
<dbReference type="RefSeq" id="XP_031866242.1">
    <property type="nucleotide sequence ID" value="XM_032017599.1"/>
</dbReference>
<dbReference type="EMBL" id="NPIC01000010">
    <property type="protein sequence ID" value="RDL32520.1"/>
    <property type="molecule type" value="Genomic_DNA"/>
</dbReference>
<organism evidence="2 3">
    <name type="scientific">Venustampulla echinocandica</name>
    <dbReference type="NCBI Taxonomy" id="2656787"/>
    <lineage>
        <taxon>Eukaryota</taxon>
        <taxon>Fungi</taxon>
        <taxon>Dikarya</taxon>
        <taxon>Ascomycota</taxon>
        <taxon>Pezizomycotina</taxon>
        <taxon>Leotiomycetes</taxon>
        <taxon>Helotiales</taxon>
        <taxon>Pleuroascaceae</taxon>
        <taxon>Venustampulla</taxon>
    </lineage>
</organism>
<feature type="compositionally biased region" description="Basic and acidic residues" evidence="1">
    <location>
        <begin position="7"/>
        <end position="18"/>
    </location>
</feature>
<gene>
    <name evidence="2" type="ORF">BP5553_08976</name>
</gene>
<protein>
    <submittedName>
        <fullName evidence="2">Uncharacterized protein</fullName>
    </submittedName>
</protein>